<dbReference type="RefSeq" id="WP_318798340.1">
    <property type="nucleotide sequence ID" value="NZ_JARUJP010000014.1"/>
</dbReference>
<dbReference type="Pfam" id="PF02810">
    <property type="entry name" value="SEC-C"/>
    <property type="match status" value="1"/>
</dbReference>
<gene>
    <name evidence="1" type="ORF">P8V03_12410</name>
</gene>
<dbReference type="Pfam" id="PF03692">
    <property type="entry name" value="CxxCxxCC"/>
    <property type="match status" value="1"/>
</dbReference>
<comment type="caution">
    <text evidence="1">The sequence shown here is derived from an EMBL/GenBank/DDBJ whole genome shotgun (WGS) entry which is preliminary data.</text>
</comment>
<keyword evidence="2" id="KW-1185">Reference proteome</keyword>
<proteinExistence type="predicted"/>
<dbReference type="InterPro" id="IPR005358">
    <property type="entry name" value="Puta_zinc/iron-chelating_dom"/>
</dbReference>
<dbReference type="InterPro" id="IPR004027">
    <property type="entry name" value="SEC_C_motif"/>
</dbReference>
<protein>
    <submittedName>
        <fullName evidence="1">SEC-C motif-containing protein</fullName>
    </submittedName>
</protein>
<organism evidence="1 2">
    <name type="scientific">Clostridium tanneri</name>
    <dbReference type="NCBI Taxonomy" id="3037988"/>
    <lineage>
        <taxon>Bacteria</taxon>
        <taxon>Bacillati</taxon>
        <taxon>Bacillota</taxon>
        <taxon>Clostridia</taxon>
        <taxon>Eubacteriales</taxon>
        <taxon>Clostridiaceae</taxon>
        <taxon>Clostridium</taxon>
    </lineage>
</organism>
<name>A0ABU4JVG8_9CLOT</name>
<dbReference type="Proteomes" id="UP001281656">
    <property type="component" value="Unassembled WGS sequence"/>
</dbReference>
<dbReference type="EMBL" id="JARUJP010000014">
    <property type="protein sequence ID" value="MDW8801951.1"/>
    <property type="molecule type" value="Genomic_DNA"/>
</dbReference>
<reference evidence="1 2" key="1">
    <citation type="submission" date="2023-04" db="EMBL/GenBank/DDBJ databases">
        <title>Clostridium tannerae sp. nov., isolated from the fecal material of an alpaca.</title>
        <authorList>
            <person name="Miller S."/>
            <person name="Hendry M."/>
            <person name="King J."/>
            <person name="Sankaranarayanan K."/>
            <person name="Lawson P.A."/>
        </authorList>
    </citation>
    <scope>NUCLEOTIDE SEQUENCE [LARGE SCALE GENOMIC DNA]</scope>
    <source>
        <strain evidence="1 2">A1-XYC3</strain>
    </source>
</reference>
<accession>A0ABU4JVG8</accession>
<evidence type="ECO:0000313" key="2">
    <source>
        <dbReference type="Proteomes" id="UP001281656"/>
    </source>
</evidence>
<evidence type="ECO:0000313" key="1">
    <source>
        <dbReference type="EMBL" id="MDW8801951.1"/>
    </source>
</evidence>
<sequence>MEGKLYTKEKRIKISPENHCFCGSGLKFKNCCMKNNSEYKTLGRNYRDEEIVFNYSKSSNNYDKVSEFLLQDIIDKELSLSKGKDYLKYMYKAADEGAEDFTKYAPCRKGCSHCCHIYMDCTAIEAELIREYVINNFDGDKINELKNKINATIMEVPSFKEIKERKEEVVELFSEKNIPCIFLDEEGGCSIYEVRPLNCRKFITFSSSTYCEKKEEVVKPNIAINNIVQYSINHLSMSVTRFKRLKAFSEDYLEERAIYKALQHWFKDGFNDINREA</sequence>
<dbReference type="SUPFAM" id="SSF103642">
    <property type="entry name" value="Sec-C motif"/>
    <property type="match status" value="1"/>
</dbReference>